<keyword evidence="3 6" id="KW-0732">Signal</keyword>
<dbReference type="InterPro" id="IPR057739">
    <property type="entry name" value="Glyco_hydro_29_N"/>
</dbReference>
<dbReference type="InterPro" id="IPR026876">
    <property type="entry name" value="Fn3_assoc_repeat"/>
</dbReference>
<evidence type="ECO:0000313" key="9">
    <source>
        <dbReference type="Proteomes" id="UP000653730"/>
    </source>
</evidence>
<feature type="domain" description="F5/8 type C" evidence="7">
    <location>
        <begin position="600"/>
        <end position="744"/>
    </location>
</feature>
<evidence type="ECO:0000259" key="7">
    <source>
        <dbReference type="PROSITE" id="PS50022"/>
    </source>
</evidence>
<keyword evidence="4" id="KW-0378">Hydrolase</keyword>
<dbReference type="Gene3D" id="2.60.120.260">
    <property type="entry name" value="Galactose-binding domain-like"/>
    <property type="match status" value="2"/>
</dbReference>
<dbReference type="EMBL" id="JACVDC010000109">
    <property type="protein sequence ID" value="MBC9798370.1"/>
    <property type="molecule type" value="Genomic_DNA"/>
</dbReference>
<dbReference type="GO" id="GO:0005764">
    <property type="term" value="C:lysosome"/>
    <property type="evidence" value="ECO:0007669"/>
    <property type="project" value="TreeGrafter"/>
</dbReference>
<organism evidence="8 9">
    <name type="scientific">Sinomicrobium weinanense</name>
    <dbReference type="NCBI Taxonomy" id="2842200"/>
    <lineage>
        <taxon>Bacteria</taxon>
        <taxon>Pseudomonadati</taxon>
        <taxon>Bacteroidota</taxon>
        <taxon>Flavobacteriia</taxon>
        <taxon>Flavobacteriales</taxon>
        <taxon>Flavobacteriaceae</taxon>
        <taxon>Sinomicrobium</taxon>
    </lineage>
</organism>
<evidence type="ECO:0000256" key="5">
    <source>
        <dbReference type="ARBA" id="ARBA00023295"/>
    </source>
</evidence>
<dbReference type="PANTHER" id="PTHR10030">
    <property type="entry name" value="ALPHA-L-FUCOSIDASE"/>
    <property type="match status" value="1"/>
</dbReference>
<evidence type="ECO:0000256" key="1">
    <source>
        <dbReference type="ARBA" id="ARBA00007951"/>
    </source>
</evidence>
<evidence type="ECO:0000256" key="2">
    <source>
        <dbReference type="ARBA" id="ARBA00012662"/>
    </source>
</evidence>
<dbReference type="SUPFAM" id="SSF51445">
    <property type="entry name" value="(Trans)glycosidases"/>
    <property type="match status" value="1"/>
</dbReference>
<evidence type="ECO:0000313" key="8">
    <source>
        <dbReference type="EMBL" id="MBC9798370.1"/>
    </source>
</evidence>
<feature type="signal peptide" evidence="6">
    <location>
        <begin position="1"/>
        <end position="21"/>
    </location>
</feature>
<dbReference type="SMART" id="SM00812">
    <property type="entry name" value="Alpha_L_fucos"/>
    <property type="match status" value="1"/>
</dbReference>
<dbReference type="GO" id="GO:0016139">
    <property type="term" value="P:glycoside catabolic process"/>
    <property type="evidence" value="ECO:0007669"/>
    <property type="project" value="TreeGrafter"/>
</dbReference>
<keyword evidence="5" id="KW-0326">Glycosidase</keyword>
<dbReference type="Pfam" id="PF01120">
    <property type="entry name" value="Alpha_L_fucos"/>
    <property type="match status" value="1"/>
</dbReference>
<dbReference type="InterPro" id="IPR008979">
    <property type="entry name" value="Galactose-bd-like_sf"/>
</dbReference>
<dbReference type="InterPro" id="IPR000933">
    <property type="entry name" value="Glyco_hydro_29"/>
</dbReference>
<dbReference type="SUPFAM" id="SSF49785">
    <property type="entry name" value="Galactose-binding domain-like"/>
    <property type="match status" value="2"/>
</dbReference>
<reference evidence="8 9" key="1">
    <citation type="submission" date="2020-09" db="EMBL/GenBank/DDBJ databases">
        <title>Sinomicrobium weinanense sp. nov., a halophilic bacteria isolated from saline-alkali soil.</title>
        <authorList>
            <person name="Wu P."/>
            <person name="Ren H."/>
            <person name="Mei Y."/>
            <person name="Liang Y."/>
            <person name="Chen Z."/>
        </authorList>
    </citation>
    <scope>NUCLEOTIDE SEQUENCE [LARGE SCALE GENOMIC DNA]</scope>
    <source>
        <strain evidence="8 9">FJxs</strain>
    </source>
</reference>
<dbReference type="InterPro" id="IPR000421">
    <property type="entry name" value="FA58C"/>
</dbReference>
<comment type="similarity">
    <text evidence="1">Belongs to the glycosyl hydrolase 29 family.</text>
</comment>
<dbReference type="Pfam" id="PF00754">
    <property type="entry name" value="F5_F8_type_C"/>
    <property type="match status" value="1"/>
</dbReference>
<gene>
    <name evidence="8" type="ORF">IBL28_20550</name>
</gene>
<feature type="chain" id="PRO_5037081689" description="alpha-L-fucosidase" evidence="6">
    <location>
        <begin position="22"/>
        <end position="744"/>
    </location>
</feature>
<name>A0A926Q5U7_9FLAO</name>
<evidence type="ECO:0000256" key="6">
    <source>
        <dbReference type="SAM" id="SignalP"/>
    </source>
</evidence>
<dbReference type="Pfam" id="PF13287">
    <property type="entry name" value="Fn3_assoc"/>
    <property type="match status" value="1"/>
</dbReference>
<protein>
    <recommendedName>
        <fullName evidence="2">alpha-L-fucosidase</fullName>
        <ecNumber evidence="2">3.2.1.51</ecNumber>
    </recommendedName>
</protein>
<comment type="caution">
    <text evidence="8">The sequence shown here is derived from an EMBL/GenBank/DDBJ whole genome shotgun (WGS) entry which is preliminary data.</text>
</comment>
<dbReference type="Proteomes" id="UP000653730">
    <property type="component" value="Unassembled WGS sequence"/>
</dbReference>
<dbReference type="GO" id="GO:0004560">
    <property type="term" value="F:alpha-L-fucosidase activity"/>
    <property type="evidence" value="ECO:0007669"/>
    <property type="project" value="InterPro"/>
</dbReference>
<dbReference type="EC" id="3.2.1.51" evidence="2"/>
<dbReference type="Gene3D" id="3.20.20.80">
    <property type="entry name" value="Glycosidases"/>
    <property type="match status" value="1"/>
</dbReference>
<dbReference type="AlphaFoldDB" id="A0A926Q5U7"/>
<proteinExistence type="inferred from homology"/>
<evidence type="ECO:0000256" key="3">
    <source>
        <dbReference type="ARBA" id="ARBA00022729"/>
    </source>
</evidence>
<sequence>MIMRKPLLLIAFAGTVFNCMAQQNIKYRNTIAVNPGDSKELIVEKAAHVIPTARQLSALKNEFIAFIHFGPNTFTRMEWGNGKEDPKVFDLKELHTDQWCKAMKAAGMKMVILTVKHHDGFVLWQSRYTKHGIMSTGFQNGRGDILKELSASCKKYGLKLGIYLSPADLYQIENADGLYGNLSTYTKRTIPREVPGRPFANKTKFEFLVDDYNEYFLNQLFELLTEYGPIHEVWFDGAHPKRKGGQKYNYKAWKKLIHTLAPEAVIFGREDIRWCGNESGSTRTSEWNVIPYRENPDTTDHFPDMYAEDMGSRDRLYDAKFLHYQQAETNTSIREGWFYRDDTTQKVRSTDDVFDIYERSVGGNSTFLLNIPPNREGKFSPEDVRVLNEVGKRIGETYNNNLFENSSAPEQALDNDLNTFVLLDGKDREITITTPSPVTLNRLLIQESVHTHSERVEKHAVDAWINNRWKEIASATNIGYKRILRFPEVTASKFRLRIEAGRLTPSIATIGAYYYKTRPPQLQVFRTGDGKVTIRPLQADFNWKPHQENLAENLYKSINIYYTADGSKPTADSKKYSGPFELSKGEVKAVAVINNEHGSVTSETLGIAKGDWRIIETDSESGEHKAGMAIDENKQTWWQSEASGSNHYIAVDLGKAYHLNAFAYTPQKQNDRGMMARGTIEVSTDGKNWKNAGDFEFGNLINDPTTRKYFFNSPAPARYVRITGTESAGSDNTLAIGELDFYEE</sequence>
<dbReference type="GO" id="GO:0006004">
    <property type="term" value="P:fucose metabolic process"/>
    <property type="evidence" value="ECO:0007669"/>
    <property type="project" value="TreeGrafter"/>
</dbReference>
<dbReference type="PANTHER" id="PTHR10030:SF37">
    <property type="entry name" value="ALPHA-L-FUCOSIDASE-RELATED"/>
    <property type="match status" value="1"/>
</dbReference>
<evidence type="ECO:0000256" key="4">
    <source>
        <dbReference type="ARBA" id="ARBA00022801"/>
    </source>
</evidence>
<dbReference type="RefSeq" id="WP_187967493.1">
    <property type="nucleotide sequence ID" value="NZ_JACVDC010000109.1"/>
</dbReference>
<accession>A0A926Q5U7</accession>
<dbReference type="PROSITE" id="PS50022">
    <property type="entry name" value="FA58C_3"/>
    <property type="match status" value="1"/>
</dbReference>
<keyword evidence="9" id="KW-1185">Reference proteome</keyword>
<dbReference type="InterPro" id="IPR017853">
    <property type="entry name" value="GH"/>
</dbReference>